<dbReference type="InterPro" id="IPR037394">
    <property type="entry name" value="TBATA-like"/>
</dbReference>
<proteinExistence type="predicted"/>
<keyword evidence="3" id="KW-1185">Reference proteome</keyword>
<dbReference type="PANTHER" id="PTHR33772:SF1">
    <property type="entry name" value="PROTEIN TBATA"/>
    <property type="match status" value="1"/>
</dbReference>
<dbReference type="PANTHER" id="PTHR33772">
    <property type="entry name" value="THYMUS, BRAIN AND TESTES-ASSOCIATED"/>
    <property type="match status" value="1"/>
</dbReference>
<name>A0AAD9UHP7_RIDPI</name>
<feature type="compositionally biased region" description="Polar residues" evidence="1">
    <location>
        <begin position="203"/>
        <end position="213"/>
    </location>
</feature>
<evidence type="ECO:0000256" key="1">
    <source>
        <dbReference type="SAM" id="MobiDB-lite"/>
    </source>
</evidence>
<feature type="compositionally biased region" description="Polar residues" evidence="1">
    <location>
        <begin position="40"/>
        <end position="50"/>
    </location>
</feature>
<reference evidence="2" key="1">
    <citation type="journal article" date="2023" name="Mol. Biol. Evol.">
        <title>Third-Generation Sequencing Reveals the Adaptive Role of the Epigenome in Three Deep-Sea Polychaetes.</title>
        <authorList>
            <person name="Perez M."/>
            <person name="Aroh O."/>
            <person name="Sun Y."/>
            <person name="Lan Y."/>
            <person name="Juniper S.K."/>
            <person name="Young C.R."/>
            <person name="Angers B."/>
            <person name="Qian P.Y."/>
        </authorList>
    </citation>
    <scope>NUCLEOTIDE SEQUENCE</scope>
    <source>
        <strain evidence="2">R07B-5</strain>
    </source>
</reference>
<accession>A0AAD9UHP7</accession>
<evidence type="ECO:0000313" key="3">
    <source>
        <dbReference type="Proteomes" id="UP001209878"/>
    </source>
</evidence>
<gene>
    <name evidence="2" type="ORF">NP493_101g05046</name>
</gene>
<feature type="region of interest" description="Disordered" evidence="1">
    <location>
        <begin position="1"/>
        <end position="50"/>
    </location>
</feature>
<comment type="caution">
    <text evidence="2">The sequence shown here is derived from an EMBL/GenBank/DDBJ whole genome shotgun (WGS) entry which is preliminary data.</text>
</comment>
<dbReference type="EMBL" id="JAODUO010000101">
    <property type="protein sequence ID" value="KAK2189612.1"/>
    <property type="molecule type" value="Genomic_DNA"/>
</dbReference>
<feature type="region of interest" description="Disordered" evidence="1">
    <location>
        <begin position="192"/>
        <end position="224"/>
    </location>
</feature>
<dbReference type="Proteomes" id="UP001209878">
    <property type="component" value="Unassembled WGS sequence"/>
</dbReference>
<dbReference type="Pfam" id="PF15256">
    <property type="entry name" value="SPATIAL"/>
    <property type="match status" value="1"/>
</dbReference>
<evidence type="ECO:0008006" key="4">
    <source>
        <dbReference type="Google" id="ProtNLM"/>
    </source>
</evidence>
<feature type="region of interest" description="Disordered" evidence="1">
    <location>
        <begin position="344"/>
        <end position="363"/>
    </location>
</feature>
<dbReference type="AlphaFoldDB" id="A0AAD9UHP7"/>
<sequence length="450" mass="50084">MSSSEVFRPSNGPLVLPNNLAQGPTGPVTPKPASAGLFQRPTSRPATQGSGRFGQLSYNSFFARHSPHPGRVRHIKGLLDVPICAVNDSGYFANPRYTVNFPPNAYDQHRIKSYSKYFNVPVNAINVNSQRWPIDTINGLKYFMGKPLNMRIYRENALPHIGIGQSAAEAWREELRALTDAIGLPRDDILKPMPRAAPFTPQRPRTTEYSTETGRLIPPPSRAMSRHASRQGRREQLFSQWQQTIGEQPEVEDMVMQMLCQILQTDDLSAVQTWLITASDREKNMVLDMIRAALTSREEYYKPQPGAVQLEADRSQGFGGSDAPSPGDVLPAKAQDVITRIDRLSLDGPSPRPPSQAPVMETYSPPQAGQLQVDSFMTTSKHLDHPHDEKDLFDPNRPAEEIMRPGSTDSQRRQIVGIKTPPRLLMSKPQPISDPALLDTWRPGTSVVQG</sequence>
<evidence type="ECO:0000313" key="2">
    <source>
        <dbReference type="EMBL" id="KAK2189612.1"/>
    </source>
</evidence>
<organism evidence="2 3">
    <name type="scientific">Ridgeia piscesae</name>
    <name type="common">Tubeworm</name>
    <dbReference type="NCBI Taxonomy" id="27915"/>
    <lineage>
        <taxon>Eukaryota</taxon>
        <taxon>Metazoa</taxon>
        <taxon>Spiralia</taxon>
        <taxon>Lophotrochozoa</taxon>
        <taxon>Annelida</taxon>
        <taxon>Polychaeta</taxon>
        <taxon>Sedentaria</taxon>
        <taxon>Canalipalpata</taxon>
        <taxon>Sabellida</taxon>
        <taxon>Siboglinidae</taxon>
        <taxon>Ridgeia</taxon>
    </lineage>
</organism>
<feature type="region of interest" description="Disordered" evidence="1">
    <location>
        <begin position="400"/>
        <end position="450"/>
    </location>
</feature>
<protein>
    <recommendedName>
        <fullName evidence="4">Protein TBATA</fullName>
    </recommendedName>
</protein>